<dbReference type="Gene3D" id="2.30.30.100">
    <property type="match status" value="1"/>
</dbReference>
<dbReference type="SMART" id="SM01271">
    <property type="entry name" value="LSM14"/>
    <property type="match status" value="1"/>
</dbReference>
<sequence length="598" mass="65692">MSEAFVGCVVSLHCGDILGTYQGHVSMVDKTQQTISLQKAFRNGVKCTVPELTISAIDIKDLKLLKTAEAVVEEEKERERKKKNYSVRTPKKGCSLDSADIKKGKSEIISENNNAAFHNGVSILPKKVSNGTFQQSCSNIKLHGEKSHSYGDKSQNGGKSKKSDFLRRSDTAPSKLSDSYKGCVENGVRQNGSSSSHKLGSSDISCVKMTPKKDDLSNGLVLGDSFELTGGRPQTLKGDESPTQAYVRQRINSVGSSDVRRKPSSPRVIDPRNGHKMKVKDMACFSAPIDDSYLAEFDFEYNLGLFDKAAVFEEINKTTSHDDITLEKLNKKKKNYRFDENILQPDPCALKDIIVPPSTGQHYYKTANGSHIPVIASDLRSRIFSAAEKCGLSCEKRTELVGLAASQVAVANLGGASRLSLENVHQRPTIVVLCGPHLQGAQGVNCARHLANQGVDVIVFLPSFVKMMECLMTEVEIYKLTEGSMISCIKDLSNCTVDLIINALDCQEKSFLSDQQWYKDVTEWANNNKAPVLSLDPPCVQQIETRFTLAVGLPLSITSNVGTVYLCDVGIPKKVFSEFAIQYVSPFCGKFYILLDKV</sequence>
<dbReference type="Pfam" id="PF12701">
    <property type="entry name" value="LSM14"/>
    <property type="match status" value="1"/>
</dbReference>
<evidence type="ECO:0000256" key="1">
    <source>
        <dbReference type="SAM" id="MobiDB-lite"/>
    </source>
</evidence>
<dbReference type="InterPro" id="IPR025609">
    <property type="entry name" value="Lsm14-like_N"/>
</dbReference>
<dbReference type="InterPro" id="IPR004443">
    <property type="entry name" value="YjeF_N_dom"/>
</dbReference>
<dbReference type="GeneID" id="100373517"/>
<dbReference type="SMART" id="SM01199">
    <property type="entry name" value="FDF"/>
    <property type="match status" value="1"/>
</dbReference>
<feature type="compositionally biased region" description="Low complexity" evidence="1">
    <location>
        <begin position="193"/>
        <end position="203"/>
    </location>
</feature>
<keyword evidence="3" id="KW-1185">Reference proteome</keyword>
<dbReference type="Pfam" id="PF03853">
    <property type="entry name" value="YjeF_N"/>
    <property type="match status" value="1"/>
</dbReference>
<organism evidence="3 4">
    <name type="scientific">Saccoglossus kowalevskii</name>
    <name type="common">Acorn worm</name>
    <dbReference type="NCBI Taxonomy" id="10224"/>
    <lineage>
        <taxon>Eukaryota</taxon>
        <taxon>Metazoa</taxon>
        <taxon>Hemichordata</taxon>
        <taxon>Enteropneusta</taxon>
        <taxon>Harrimaniidae</taxon>
        <taxon>Saccoglossus</taxon>
    </lineage>
</organism>
<dbReference type="Proteomes" id="UP000694865">
    <property type="component" value="Unplaced"/>
</dbReference>
<evidence type="ECO:0000313" key="3">
    <source>
        <dbReference type="Proteomes" id="UP000694865"/>
    </source>
</evidence>
<dbReference type="InterPro" id="IPR019050">
    <property type="entry name" value="FDF_dom"/>
</dbReference>
<dbReference type="PANTHER" id="PTHR13612:SF0">
    <property type="entry name" value="ENHANCER OF MRNA-DECAPPING PROTEIN 3"/>
    <property type="match status" value="1"/>
</dbReference>
<evidence type="ECO:0000313" key="4">
    <source>
        <dbReference type="RefSeq" id="XP_006817169.1"/>
    </source>
</evidence>
<proteinExistence type="predicted"/>
<dbReference type="CDD" id="cd01737">
    <property type="entry name" value="LSm16_N"/>
    <property type="match status" value="1"/>
</dbReference>
<protein>
    <submittedName>
        <fullName evidence="4">Enhancer of mRNA-decapping protein 3-like</fullName>
    </submittedName>
</protein>
<dbReference type="SUPFAM" id="SSF64153">
    <property type="entry name" value="YjeF N-terminal domain-like"/>
    <property type="match status" value="1"/>
</dbReference>
<evidence type="ECO:0000259" key="2">
    <source>
        <dbReference type="PROSITE" id="PS51385"/>
    </source>
</evidence>
<feature type="region of interest" description="Disordered" evidence="1">
    <location>
        <begin position="144"/>
        <end position="203"/>
    </location>
</feature>
<dbReference type="PANTHER" id="PTHR13612">
    <property type="entry name" value="ENHANCER OF MRNA-DECAPPING PROTEIN 3"/>
    <property type="match status" value="1"/>
</dbReference>
<dbReference type="RefSeq" id="XP_006817169.1">
    <property type="nucleotide sequence ID" value="XM_006817106.1"/>
</dbReference>
<dbReference type="Gene3D" id="3.40.50.10260">
    <property type="entry name" value="YjeF N-terminal domain"/>
    <property type="match status" value="1"/>
</dbReference>
<dbReference type="InterPro" id="IPR034107">
    <property type="entry name" value="Lsm16_N"/>
</dbReference>
<accession>A0ABM0MAX8</accession>
<dbReference type="Pfam" id="PF09532">
    <property type="entry name" value="FDF"/>
    <property type="match status" value="1"/>
</dbReference>
<feature type="domain" description="YjeF N-terminal" evidence="2">
    <location>
        <begin position="376"/>
        <end position="577"/>
    </location>
</feature>
<feature type="compositionally biased region" description="Basic and acidic residues" evidence="1">
    <location>
        <begin position="161"/>
        <end position="170"/>
    </location>
</feature>
<gene>
    <name evidence="4" type="primary">LOC100373517</name>
</gene>
<dbReference type="PROSITE" id="PS51385">
    <property type="entry name" value="YJEF_N"/>
    <property type="match status" value="1"/>
</dbReference>
<reference evidence="4" key="1">
    <citation type="submission" date="2025-08" db="UniProtKB">
        <authorList>
            <consortium name="RefSeq"/>
        </authorList>
    </citation>
    <scope>IDENTIFICATION</scope>
    <source>
        <tissue evidence="4">Testes</tissue>
    </source>
</reference>
<dbReference type="InterPro" id="IPR036652">
    <property type="entry name" value="YjeF_N_dom_sf"/>
</dbReference>
<name>A0ABM0MAX8_SACKO</name>
<feature type="region of interest" description="Disordered" evidence="1">
    <location>
        <begin position="254"/>
        <end position="273"/>
    </location>
</feature>